<organism evidence="2">
    <name type="scientific">uncultured Caudovirales phage</name>
    <dbReference type="NCBI Taxonomy" id="2100421"/>
    <lineage>
        <taxon>Viruses</taxon>
        <taxon>Duplodnaviria</taxon>
        <taxon>Heunggongvirae</taxon>
        <taxon>Uroviricota</taxon>
        <taxon>Caudoviricetes</taxon>
        <taxon>Peduoviridae</taxon>
        <taxon>Maltschvirus</taxon>
        <taxon>Maltschvirus maltsch</taxon>
    </lineage>
</organism>
<protein>
    <recommendedName>
        <fullName evidence="3">HNHc domain containing protein</fullName>
    </recommendedName>
</protein>
<name>A0A6J5R6F5_9CAUD</name>
<feature type="region of interest" description="Disordered" evidence="1">
    <location>
        <begin position="38"/>
        <end position="100"/>
    </location>
</feature>
<feature type="region of interest" description="Disordered" evidence="1">
    <location>
        <begin position="1"/>
        <end position="25"/>
    </location>
</feature>
<dbReference type="EMBL" id="LR797156">
    <property type="protein sequence ID" value="CAB4190206.1"/>
    <property type="molecule type" value="Genomic_DNA"/>
</dbReference>
<reference evidence="2" key="1">
    <citation type="submission" date="2020-05" db="EMBL/GenBank/DDBJ databases">
        <authorList>
            <person name="Chiriac C."/>
            <person name="Salcher M."/>
            <person name="Ghai R."/>
            <person name="Kavagutti S V."/>
        </authorList>
    </citation>
    <scope>NUCLEOTIDE SEQUENCE</scope>
</reference>
<sequence length="100" mass="11328">MPYKDPKDRKYVNSEKYEDSPEQVKKRVARNAARRKLMKAGKLHKGDGKDASHVVAMDKGGSNADGVRVESASANRSFKRDSKHNLVSEVSKRERTKKKK</sequence>
<evidence type="ECO:0000256" key="1">
    <source>
        <dbReference type="SAM" id="MobiDB-lite"/>
    </source>
</evidence>
<feature type="compositionally biased region" description="Basic and acidic residues" evidence="1">
    <location>
        <begin position="78"/>
        <end position="93"/>
    </location>
</feature>
<accession>A0A6J5R6F5</accession>
<evidence type="ECO:0008006" key="3">
    <source>
        <dbReference type="Google" id="ProtNLM"/>
    </source>
</evidence>
<proteinExistence type="predicted"/>
<gene>
    <name evidence="2" type="ORF">UFOVP1193_43</name>
</gene>
<evidence type="ECO:0000313" key="2">
    <source>
        <dbReference type="EMBL" id="CAB4190206.1"/>
    </source>
</evidence>